<evidence type="ECO:0000313" key="1">
    <source>
        <dbReference type="EMBL" id="PIA64221.1"/>
    </source>
</evidence>
<gene>
    <name evidence="1" type="ORF">AQUCO_00100006v1</name>
</gene>
<keyword evidence="2" id="KW-1185">Reference proteome</keyword>
<dbReference type="EMBL" id="KZ305018">
    <property type="protein sequence ID" value="PIA64221.1"/>
    <property type="molecule type" value="Genomic_DNA"/>
</dbReference>
<name>A0A2G5F893_AQUCA</name>
<dbReference type="InParanoid" id="A0A2G5F893"/>
<organism evidence="1 2">
    <name type="scientific">Aquilegia coerulea</name>
    <name type="common">Rocky mountain columbine</name>
    <dbReference type="NCBI Taxonomy" id="218851"/>
    <lineage>
        <taxon>Eukaryota</taxon>
        <taxon>Viridiplantae</taxon>
        <taxon>Streptophyta</taxon>
        <taxon>Embryophyta</taxon>
        <taxon>Tracheophyta</taxon>
        <taxon>Spermatophyta</taxon>
        <taxon>Magnoliopsida</taxon>
        <taxon>Ranunculales</taxon>
        <taxon>Ranunculaceae</taxon>
        <taxon>Thalictroideae</taxon>
        <taxon>Aquilegia</taxon>
    </lineage>
</organism>
<sequence length="70" mass="7739">MARKLKINLRNLISSACTRSACTTLKFCMARFSTSTIESKVEITVTFKGHSSSTTSITIRYSTRLNVSST</sequence>
<dbReference type="AlphaFoldDB" id="A0A2G5F893"/>
<protein>
    <submittedName>
        <fullName evidence="1">Uncharacterized protein</fullName>
    </submittedName>
</protein>
<reference evidence="1 2" key="1">
    <citation type="submission" date="2017-09" db="EMBL/GenBank/DDBJ databases">
        <title>WGS assembly of Aquilegia coerulea Goldsmith.</title>
        <authorList>
            <person name="Hodges S."/>
            <person name="Kramer E."/>
            <person name="Nordborg M."/>
            <person name="Tomkins J."/>
            <person name="Borevitz J."/>
            <person name="Derieg N."/>
            <person name="Yan J."/>
            <person name="Mihaltcheva S."/>
            <person name="Hayes R.D."/>
            <person name="Rokhsar D."/>
        </authorList>
    </citation>
    <scope>NUCLEOTIDE SEQUENCE [LARGE SCALE GENOMIC DNA]</scope>
    <source>
        <strain evidence="2">cv. Goldsmith</strain>
    </source>
</reference>
<dbReference type="Proteomes" id="UP000230069">
    <property type="component" value="Unassembled WGS sequence"/>
</dbReference>
<evidence type="ECO:0000313" key="2">
    <source>
        <dbReference type="Proteomes" id="UP000230069"/>
    </source>
</evidence>
<proteinExistence type="predicted"/>
<accession>A0A2G5F893</accession>